<comment type="caution">
    <text evidence="2">The sequence shown here is derived from an EMBL/GenBank/DDBJ whole genome shotgun (WGS) entry which is preliminary data.</text>
</comment>
<dbReference type="Proteomes" id="UP000003160">
    <property type="component" value="Unassembled WGS sequence"/>
</dbReference>
<dbReference type="Pfam" id="PF13588">
    <property type="entry name" value="HSDR_N_2"/>
    <property type="match status" value="1"/>
</dbReference>
<dbReference type="RefSeq" id="WP_007173890.1">
    <property type="nucleotide sequence ID" value="NZ_GG704781.1"/>
</dbReference>
<dbReference type="OrthoDB" id="9790377at2"/>
<dbReference type="EMBL" id="ACKS01000072">
    <property type="protein sequence ID" value="EFA43773.1"/>
    <property type="molecule type" value="Genomic_DNA"/>
</dbReference>
<sequence length="149" mass="17653">MIPLNLPSFDIKLQGTREHPRIFDILRRRYISLTPEEWVRQSFIHYLIHHLGYPSTLLANEISLKVGQKTLRADSVLFNQSLQPRMIIEYKAPTIEITQKVFDQISAYNLLLHADYLIVSNGMKHYCCKMDYIGKKYLFLDHIPRYEEL</sequence>
<reference evidence="2 3" key="1">
    <citation type="submission" date="2009-10" db="EMBL/GenBank/DDBJ databases">
        <authorList>
            <person name="Qin X."/>
            <person name="Bachman B."/>
            <person name="Battles P."/>
            <person name="Bell A."/>
            <person name="Bess C."/>
            <person name="Bickham C."/>
            <person name="Chaboub L."/>
            <person name="Chen D."/>
            <person name="Coyle M."/>
            <person name="Deiros D.R."/>
            <person name="Dinh H."/>
            <person name="Forbes L."/>
            <person name="Fowler G."/>
            <person name="Francisco L."/>
            <person name="Fu Q."/>
            <person name="Gubbala S."/>
            <person name="Hale W."/>
            <person name="Han Y."/>
            <person name="Hemphill L."/>
            <person name="Highlander S.K."/>
            <person name="Hirani K."/>
            <person name="Hogues M."/>
            <person name="Jackson L."/>
            <person name="Jakkamsetti A."/>
            <person name="Javaid M."/>
            <person name="Jiang H."/>
            <person name="Korchina V."/>
            <person name="Kovar C."/>
            <person name="Lara F."/>
            <person name="Lee S."/>
            <person name="Mata R."/>
            <person name="Mathew T."/>
            <person name="Moen C."/>
            <person name="Morales K."/>
            <person name="Munidasa M."/>
            <person name="Nazareth L."/>
            <person name="Ngo R."/>
            <person name="Nguyen L."/>
            <person name="Okwuonu G."/>
            <person name="Ongeri F."/>
            <person name="Patil S."/>
            <person name="Petrosino J."/>
            <person name="Pham C."/>
            <person name="Pham P."/>
            <person name="Pu L.-L."/>
            <person name="Puazo M."/>
            <person name="Raj R."/>
            <person name="Reid J."/>
            <person name="Rouhana J."/>
            <person name="Saada N."/>
            <person name="Shang Y."/>
            <person name="Simmons D."/>
            <person name="Thornton R."/>
            <person name="Warren J."/>
            <person name="Weissenberger G."/>
            <person name="Zhang J."/>
            <person name="Zhang L."/>
            <person name="Zhou C."/>
            <person name="Zhu D."/>
            <person name="Muzny D."/>
            <person name="Worley K."/>
            <person name="Gibbs R."/>
        </authorList>
    </citation>
    <scope>NUCLEOTIDE SEQUENCE [LARGE SCALE GENOMIC DNA]</scope>
    <source>
        <strain evidence="2 3">DSM 17361</strain>
    </source>
</reference>
<evidence type="ECO:0000313" key="2">
    <source>
        <dbReference type="EMBL" id="EFA43773.1"/>
    </source>
</evidence>
<evidence type="ECO:0000259" key="1">
    <source>
        <dbReference type="Pfam" id="PF13588"/>
    </source>
</evidence>
<feature type="domain" description="Type I restriction enzyme R protein N-terminal" evidence="1">
    <location>
        <begin position="35"/>
        <end position="144"/>
    </location>
</feature>
<keyword evidence="3" id="KW-1185">Reference proteome</keyword>
<evidence type="ECO:0000313" key="3">
    <source>
        <dbReference type="Proteomes" id="UP000003160"/>
    </source>
</evidence>
<accession>D1PXV2</accession>
<proteinExistence type="predicted"/>
<name>D1PXV2_9BACT</name>
<dbReference type="eggNOG" id="COG4096">
    <property type="taxonomic scope" value="Bacteria"/>
</dbReference>
<dbReference type="AlphaFoldDB" id="D1PXV2"/>
<organism evidence="2 3">
    <name type="scientific">Hallella bergensis DSM 17361</name>
    <dbReference type="NCBI Taxonomy" id="585502"/>
    <lineage>
        <taxon>Bacteria</taxon>
        <taxon>Pseudomonadati</taxon>
        <taxon>Bacteroidota</taxon>
        <taxon>Bacteroidia</taxon>
        <taxon>Bacteroidales</taxon>
        <taxon>Prevotellaceae</taxon>
        <taxon>Hallella</taxon>
    </lineage>
</organism>
<dbReference type="HOGENOM" id="CLU_115841_1_0_10"/>
<dbReference type="InterPro" id="IPR029464">
    <property type="entry name" value="HSDR_N"/>
</dbReference>
<gene>
    <name evidence="2" type="ORF">HMPREF0645_1787</name>
</gene>
<protein>
    <recommendedName>
        <fullName evidence="1">Type I restriction enzyme R protein N-terminal domain-containing protein</fullName>
    </recommendedName>
</protein>